<dbReference type="GO" id="GO:0006796">
    <property type="term" value="P:phosphate-containing compound metabolic process"/>
    <property type="evidence" value="ECO:0007669"/>
    <property type="project" value="UniProtKB-ARBA"/>
</dbReference>
<dbReference type="RefSeq" id="WP_010035218.1">
    <property type="nucleotide sequence ID" value="NZ_CP025958.1"/>
</dbReference>
<comment type="catalytic activity">
    <reaction evidence="9">
        <text>L-threonyl-[protein] + ATP = O-phospho-L-threonyl-[protein] + ADP + H(+)</text>
        <dbReference type="Rhea" id="RHEA:46608"/>
        <dbReference type="Rhea" id="RHEA-COMP:11060"/>
        <dbReference type="Rhea" id="RHEA-COMP:11605"/>
        <dbReference type="ChEBI" id="CHEBI:15378"/>
        <dbReference type="ChEBI" id="CHEBI:30013"/>
        <dbReference type="ChEBI" id="CHEBI:30616"/>
        <dbReference type="ChEBI" id="CHEBI:61977"/>
        <dbReference type="ChEBI" id="CHEBI:456216"/>
        <dbReference type="EC" id="2.7.11.1"/>
    </reaction>
    <physiologicalReaction direction="left-to-right" evidence="9">
        <dbReference type="Rhea" id="RHEA:46609"/>
    </physiologicalReaction>
</comment>
<dbReference type="PROSITE" id="PS00108">
    <property type="entry name" value="PROTEIN_KINASE_ST"/>
    <property type="match status" value="1"/>
</dbReference>
<dbReference type="GO" id="GO:0017148">
    <property type="term" value="P:negative regulation of translation"/>
    <property type="evidence" value="ECO:0007669"/>
    <property type="project" value="UniProtKB-KW"/>
</dbReference>
<dbReference type="GO" id="GO:0005524">
    <property type="term" value="F:ATP binding"/>
    <property type="evidence" value="ECO:0007669"/>
    <property type="project" value="UniProtKB-UniRule"/>
</dbReference>
<keyword evidence="4 11" id="KW-0547">Nucleotide-binding</keyword>
<comment type="catalytic activity">
    <reaction evidence="10">
        <text>L-seryl-[protein] + ATP = O-phospho-L-seryl-[protein] + ADP + H(+)</text>
        <dbReference type="Rhea" id="RHEA:17989"/>
        <dbReference type="Rhea" id="RHEA-COMP:9863"/>
        <dbReference type="Rhea" id="RHEA-COMP:11604"/>
        <dbReference type="ChEBI" id="CHEBI:15378"/>
        <dbReference type="ChEBI" id="CHEBI:29999"/>
        <dbReference type="ChEBI" id="CHEBI:30616"/>
        <dbReference type="ChEBI" id="CHEBI:83421"/>
        <dbReference type="ChEBI" id="CHEBI:456216"/>
        <dbReference type="EC" id="2.7.11.1"/>
    </reaction>
    <physiologicalReaction direction="left-to-right" evidence="10">
        <dbReference type="Rhea" id="RHEA:17990"/>
    </physiologicalReaction>
</comment>
<keyword evidence="7" id="KW-0652">Protein synthesis inhibitor</keyword>
<dbReference type="InterPro" id="IPR017441">
    <property type="entry name" value="Protein_kinase_ATP_BS"/>
</dbReference>
<accession>A0A2Z3H4L4</accession>
<dbReference type="SMART" id="SM00220">
    <property type="entry name" value="S_TKc"/>
    <property type="match status" value="1"/>
</dbReference>
<evidence type="ECO:0000256" key="4">
    <source>
        <dbReference type="ARBA" id="ARBA00022741"/>
    </source>
</evidence>
<keyword evidence="14" id="KW-1185">Reference proteome</keyword>
<dbReference type="InterPro" id="IPR008271">
    <property type="entry name" value="Ser/Thr_kinase_AS"/>
</dbReference>
<dbReference type="InterPro" id="IPR050339">
    <property type="entry name" value="CC_SR_Kinase"/>
</dbReference>
<evidence type="ECO:0000259" key="12">
    <source>
        <dbReference type="PROSITE" id="PS50011"/>
    </source>
</evidence>
<keyword evidence="6 11" id="KW-0067">ATP-binding</keyword>
<dbReference type="AlphaFoldDB" id="A0A2Z3H4L4"/>
<dbReference type="PROSITE" id="PS00107">
    <property type="entry name" value="PROTEIN_KINASE_ATP"/>
    <property type="match status" value="1"/>
</dbReference>
<evidence type="ECO:0000256" key="6">
    <source>
        <dbReference type="ARBA" id="ARBA00022840"/>
    </source>
</evidence>
<evidence type="ECO:0000313" key="14">
    <source>
        <dbReference type="Proteomes" id="UP000245802"/>
    </source>
</evidence>
<evidence type="ECO:0000256" key="10">
    <source>
        <dbReference type="ARBA" id="ARBA00048977"/>
    </source>
</evidence>
<keyword evidence="3" id="KW-0808">Transferase</keyword>
<keyword evidence="5" id="KW-0418">Kinase</keyword>
<dbReference type="CDD" id="cd14014">
    <property type="entry name" value="STKc_PknB_like"/>
    <property type="match status" value="1"/>
</dbReference>
<comment type="similarity">
    <text evidence="8">Belongs to the protein kinase superfamily. Ser/Thr protein kinase family. GCN2 subfamily.</text>
</comment>
<dbReference type="Proteomes" id="UP000245802">
    <property type="component" value="Chromosome"/>
</dbReference>
<dbReference type="GO" id="GO:0005737">
    <property type="term" value="C:cytoplasm"/>
    <property type="evidence" value="ECO:0007669"/>
    <property type="project" value="TreeGrafter"/>
</dbReference>
<evidence type="ECO:0000256" key="11">
    <source>
        <dbReference type="PROSITE-ProRule" id="PRU10141"/>
    </source>
</evidence>
<dbReference type="EC" id="2.7.11.1" evidence="1"/>
<evidence type="ECO:0000256" key="3">
    <source>
        <dbReference type="ARBA" id="ARBA00022679"/>
    </source>
</evidence>
<feature type="binding site" evidence="11">
    <location>
        <position position="34"/>
    </location>
    <ligand>
        <name>ATP</name>
        <dbReference type="ChEBI" id="CHEBI:30616"/>
    </ligand>
</feature>
<dbReference type="PANTHER" id="PTHR11042">
    <property type="entry name" value="EUKARYOTIC TRANSLATION INITIATION FACTOR 2-ALPHA KINASE EIF2-ALPHA KINASE -RELATED"/>
    <property type="match status" value="1"/>
</dbReference>
<evidence type="ECO:0000256" key="2">
    <source>
        <dbReference type="ARBA" id="ARBA00022527"/>
    </source>
</evidence>
<evidence type="ECO:0000256" key="5">
    <source>
        <dbReference type="ARBA" id="ARBA00022777"/>
    </source>
</evidence>
<evidence type="ECO:0000256" key="8">
    <source>
        <dbReference type="ARBA" id="ARBA00037982"/>
    </source>
</evidence>
<dbReference type="PANTHER" id="PTHR11042:SF160">
    <property type="entry name" value="EUKARYOTIC TRANSLATION INITIATION FACTOR 2-ALPHA KINASE 1"/>
    <property type="match status" value="1"/>
</dbReference>
<dbReference type="InterPro" id="IPR000719">
    <property type="entry name" value="Prot_kinase_dom"/>
</dbReference>
<keyword evidence="2" id="KW-0723">Serine/threonine-protein kinase</keyword>
<proteinExistence type="inferred from homology"/>
<protein>
    <recommendedName>
        <fullName evidence="1">non-specific serine/threonine protein kinase</fullName>
        <ecNumber evidence="1">2.7.11.1</ecNumber>
    </recommendedName>
</protein>
<dbReference type="OrthoDB" id="9788659at2"/>
<reference evidence="13 14" key="1">
    <citation type="submission" date="2018-01" db="EMBL/GenBank/DDBJ databases">
        <title>G. obscuriglobus.</title>
        <authorList>
            <person name="Franke J."/>
            <person name="Blomberg W."/>
            <person name="Selmecki A."/>
        </authorList>
    </citation>
    <scope>NUCLEOTIDE SEQUENCE [LARGE SCALE GENOMIC DNA]</scope>
    <source>
        <strain evidence="13 14">DSM 5831</strain>
    </source>
</reference>
<evidence type="ECO:0000256" key="1">
    <source>
        <dbReference type="ARBA" id="ARBA00012513"/>
    </source>
</evidence>
<dbReference type="GO" id="GO:0006950">
    <property type="term" value="P:response to stress"/>
    <property type="evidence" value="ECO:0007669"/>
    <property type="project" value="UniProtKB-ARBA"/>
</dbReference>
<dbReference type="Pfam" id="PF00069">
    <property type="entry name" value="Pkinase"/>
    <property type="match status" value="1"/>
</dbReference>
<dbReference type="KEGG" id="gog:C1280_24255"/>
<gene>
    <name evidence="13" type="ORF">C1280_24255</name>
</gene>
<name>A0A2Z3H4L4_9BACT</name>
<feature type="domain" description="Protein kinase" evidence="12">
    <location>
        <begin position="5"/>
        <end position="261"/>
    </location>
</feature>
<dbReference type="SUPFAM" id="SSF56112">
    <property type="entry name" value="Protein kinase-like (PK-like)"/>
    <property type="match status" value="1"/>
</dbReference>
<dbReference type="EMBL" id="CP025958">
    <property type="protein sequence ID" value="AWM39811.1"/>
    <property type="molecule type" value="Genomic_DNA"/>
</dbReference>
<dbReference type="GO" id="GO:0004674">
    <property type="term" value="F:protein serine/threonine kinase activity"/>
    <property type="evidence" value="ECO:0007669"/>
    <property type="project" value="UniProtKB-KW"/>
</dbReference>
<organism evidence="13 14">
    <name type="scientific">Gemmata obscuriglobus</name>
    <dbReference type="NCBI Taxonomy" id="114"/>
    <lineage>
        <taxon>Bacteria</taxon>
        <taxon>Pseudomonadati</taxon>
        <taxon>Planctomycetota</taxon>
        <taxon>Planctomycetia</taxon>
        <taxon>Gemmatales</taxon>
        <taxon>Gemmataceae</taxon>
        <taxon>Gemmata</taxon>
    </lineage>
</organism>
<evidence type="ECO:0000256" key="7">
    <source>
        <dbReference type="ARBA" id="ARBA00023193"/>
    </source>
</evidence>
<dbReference type="InterPro" id="IPR011009">
    <property type="entry name" value="Kinase-like_dom_sf"/>
</dbReference>
<evidence type="ECO:0000313" key="13">
    <source>
        <dbReference type="EMBL" id="AWM39811.1"/>
    </source>
</evidence>
<dbReference type="Gene3D" id="1.10.510.10">
    <property type="entry name" value="Transferase(Phosphotransferase) domain 1"/>
    <property type="match status" value="1"/>
</dbReference>
<evidence type="ECO:0000256" key="9">
    <source>
        <dbReference type="ARBA" id="ARBA00048659"/>
    </source>
</evidence>
<dbReference type="PROSITE" id="PS50011">
    <property type="entry name" value="PROTEIN_KINASE_DOM"/>
    <property type="match status" value="1"/>
</dbReference>
<sequence>MSQRYLDVSLIGEGGFGQVYLCTDSTTGQDYAKKKLLPGATPSEVERFVREVRLLSLLDNEHVVKVVGSHISSAPYYFVMPLYRTSLEKELWDISFQPSRAVPIFNRILAGVRHAHEHGVIHRDLKPQNVLMNTDEDCVVSDFGLGRQLDAETTRKTMTGDKMGSLMFSAPEQFADAKDTDVRADVYSLGVIIYILYVGPIAYLDVNHHKIPAHLRSVIRRATRPEREQRYATVAEMQDAWMTVSGQRTTASAVEQMNAVIASLAKTTDATGLTDRLHDLMVSNIDDKKVIFDAVMKLPVQAVALMEARYPDTFHTIIRTFAEVVADPFMNHGFDFMDTIGKQCRRLYDASGDVEVRSEILSCVYALGYGSNRWFVMRLFNDLVQQPKLPGEGMMLAERLQKHTEWQEQAAKQLSAARLDFHLRAFFFPDNPADDF</sequence>